<protein>
    <submittedName>
        <fullName evidence="1">Uncharacterized protein</fullName>
    </submittedName>
</protein>
<reference evidence="1 2" key="1">
    <citation type="journal article" date="2006" name="Science">
        <title>Phytophthora genome sequences uncover evolutionary origins and mechanisms of pathogenesis.</title>
        <authorList>
            <person name="Tyler B.M."/>
            <person name="Tripathy S."/>
            <person name="Zhang X."/>
            <person name="Dehal P."/>
            <person name="Jiang R.H."/>
            <person name="Aerts A."/>
            <person name="Arredondo F.D."/>
            <person name="Baxter L."/>
            <person name="Bensasson D."/>
            <person name="Beynon J.L."/>
            <person name="Chapman J."/>
            <person name="Damasceno C.M."/>
            <person name="Dorrance A.E."/>
            <person name="Dou D."/>
            <person name="Dickerman A.W."/>
            <person name="Dubchak I.L."/>
            <person name="Garbelotto M."/>
            <person name="Gijzen M."/>
            <person name="Gordon S.G."/>
            <person name="Govers F."/>
            <person name="Grunwald N.J."/>
            <person name="Huang W."/>
            <person name="Ivors K.L."/>
            <person name="Jones R.W."/>
            <person name="Kamoun S."/>
            <person name="Krampis K."/>
            <person name="Lamour K.H."/>
            <person name="Lee M.K."/>
            <person name="McDonald W.H."/>
            <person name="Medina M."/>
            <person name="Meijer H.J."/>
            <person name="Nordberg E.K."/>
            <person name="Maclean D.J."/>
            <person name="Ospina-Giraldo M.D."/>
            <person name="Morris P.F."/>
            <person name="Phuntumart V."/>
            <person name="Putnam N.H."/>
            <person name="Rash S."/>
            <person name="Rose J.K."/>
            <person name="Sakihama Y."/>
            <person name="Salamov A.A."/>
            <person name="Savidor A."/>
            <person name="Scheuring C.F."/>
            <person name="Smith B.M."/>
            <person name="Sobral B.W."/>
            <person name="Terry A."/>
            <person name="Torto-Alalibo T.A."/>
            <person name="Win J."/>
            <person name="Xu Z."/>
            <person name="Zhang H."/>
            <person name="Grigoriev I.V."/>
            <person name="Rokhsar D.S."/>
            <person name="Boore J.L."/>
        </authorList>
    </citation>
    <scope>NUCLEOTIDE SEQUENCE [LARGE SCALE GENOMIC DNA]</scope>
    <source>
        <strain evidence="1 2">P6497</strain>
    </source>
</reference>
<dbReference type="Gene3D" id="2.40.50.140">
    <property type="entry name" value="Nucleic acid-binding proteins"/>
    <property type="match status" value="1"/>
</dbReference>
<dbReference type="OMA" id="CPRCYIS"/>
<sequence>MATESVPSGVIEKASLYDMIAFCRLDELQYKYRLKIQLAYGSTVADAMLFDEVAELLLGVSACRLRSEILPKHPSLPQVLEELLVGLRVSFSFQRPAPKRTAKQTQFTRDLKIVKLEPLLPQLLPEPAATFAVNLLQQHQQRSTDHQRWWRGAVLVRLGDPLNVEVDTHTGRDAFTAYQHPIPFRSVVQTRSPCVNIST</sequence>
<accession>G4YXY2</accession>
<name>G4YXY2_PHYSP</name>
<dbReference type="InParanoid" id="G4YXY2"/>
<dbReference type="GeneID" id="20645475"/>
<gene>
    <name evidence="1" type="ORF">PHYSODRAFT_326676</name>
</gene>
<keyword evidence="2" id="KW-1185">Reference proteome</keyword>
<dbReference type="RefSeq" id="XP_009520973.1">
    <property type="nucleotide sequence ID" value="XM_009522678.1"/>
</dbReference>
<dbReference type="Proteomes" id="UP000002640">
    <property type="component" value="Unassembled WGS sequence"/>
</dbReference>
<dbReference type="KEGG" id="psoj:PHYSODRAFT_326676"/>
<organism evidence="1 2">
    <name type="scientific">Phytophthora sojae (strain P6497)</name>
    <name type="common">Soybean stem and root rot agent</name>
    <name type="synonym">Phytophthora megasperma f. sp. glycines</name>
    <dbReference type="NCBI Taxonomy" id="1094619"/>
    <lineage>
        <taxon>Eukaryota</taxon>
        <taxon>Sar</taxon>
        <taxon>Stramenopiles</taxon>
        <taxon>Oomycota</taxon>
        <taxon>Peronosporomycetes</taxon>
        <taxon>Peronosporales</taxon>
        <taxon>Peronosporaceae</taxon>
        <taxon>Phytophthora</taxon>
    </lineage>
</organism>
<evidence type="ECO:0000313" key="1">
    <source>
        <dbReference type="EMBL" id="EGZ25685.1"/>
    </source>
</evidence>
<evidence type="ECO:0000313" key="2">
    <source>
        <dbReference type="Proteomes" id="UP000002640"/>
    </source>
</evidence>
<dbReference type="EMBL" id="JH159152">
    <property type="protein sequence ID" value="EGZ25685.1"/>
    <property type="molecule type" value="Genomic_DNA"/>
</dbReference>
<dbReference type="InterPro" id="IPR012340">
    <property type="entry name" value="NA-bd_OB-fold"/>
</dbReference>
<dbReference type="AlphaFoldDB" id="G4YXY2"/>
<proteinExistence type="predicted"/>